<feature type="non-terminal residue" evidence="2">
    <location>
        <position position="67"/>
    </location>
</feature>
<reference evidence="2 3" key="1">
    <citation type="journal article" date="2021" name="Elife">
        <title>Chloroplast acquisition without the gene transfer in kleptoplastic sea slugs, Plakobranchus ocellatus.</title>
        <authorList>
            <person name="Maeda T."/>
            <person name="Takahashi S."/>
            <person name="Yoshida T."/>
            <person name="Shimamura S."/>
            <person name="Takaki Y."/>
            <person name="Nagai Y."/>
            <person name="Toyoda A."/>
            <person name="Suzuki Y."/>
            <person name="Arimoto A."/>
            <person name="Ishii H."/>
            <person name="Satoh N."/>
            <person name="Nishiyama T."/>
            <person name="Hasebe M."/>
            <person name="Maruyama T."/>
            <person name="Minagawa J."/>
            <person name="Obokata J."/>
            <person name="Shigenobu S."/>
        </authorList>
    </citation>
    <scope>NUCLEOTIDE SEQUENCE [LARGE SCALE GENOMIC DNA]</scope>
</reference>
<organism evidence="2 3">
    <name type="scientific">Plakobranchus ocellatus</name>
    <dbReference type="NCBI Taxonomy" id="259542"/>
    <lineage>
        <taxon>Eukaryota</taxon>
        <taxon>Metazoa</taxon>
        <taxon>Spiralia</taxon>
        <taxon>Lophotrochozoa</taxon>
        <taxon>Mollusca</taxon>
        <taxon>Gastropoda</taxon>
        <taxon>Heterobranchia</taxon>
        <taxon>Euthyneura</taxon>
        <taxon>Panpulmonata</taxon>
        <taxon>Sacoglossa</taxon>
        <taxon>Placobranchoidea</taxon>
        <taxon>Plakobranchidae</taxon>
        <taxon>Plakobranchus</taxon>
    </lineage>
</organism>
<keyword evidence="1" id="KW-0812">Transmembrane</keyword>
<dbReference type="Proteomes" id="UP000735302">
    <property type="component" value="Unassembled WGS sequence"/>
</dbReference>
<evidence type="ECO:0000313" key="2">
    <source>
        <dbReference type="EMBL" id="GFO02094.1"/>
    </source>
</evidence>
<evidence type="ECO:0000256" key="1">
    <source>
        <dbReference type="SAM" id="Phobius"/>
    </source>
</evidence>
<dbReference type="InterPro" id="IPR050598">
    <property type="entry name" value="AminoAcid_Transporter"/>
</dbReference>
<name>A0AAV4A6A6_9GAST</name>
<dbReference type="PANTHER" id="PTHR11785:SF512">
    <property type="entry name" value="SOBREMESA, ISOFORM B"/>
    <property type="match status" value="1"/>
</dbReference>
<dbReference type="GO" id="GO:0015179">
    <property type="term" value="F:L-amino acid transmembrane transporter activity"/>
    <property type="evidence" value="ECO:0007669"/>
    <property type="project" value="TreeGrafter"/>
</dbReference>
<sequence length="67" mass="7093">MVTVISVYLVTNISYLAILTPTQMLQSTAVAVTFAEQTISNAFQWLVPVLISISVCGTANGIALSMS</sequence>
<dbReference type="EMBL" id="BLXT01003559">
    <property type="protein sequence ID" value="GFO02094.1"/>
    <property type="molecule type" value="Genomic_DNA"/>
</dbReference>
<keyword evidence="3" id="KW-1185">Reference proteome</keyword>
<keyword evidence="1" id="KW-1133">Transmembrane helix</keyword>
<feature type="transmembrane region" description="Helical" evidence="1">
    <location>
        <begin position="42"/>
        <end position="64"/>
    </location>
</feature>
<dbReference type="AlphaFoldDB" id="A0AAV4A6A6"/>
<accession>A0AAV4A6A6</accession>
<protein>
    <submittedName>
        <fullName evidence="2">Y+l amino acid transporter 1</fullName>
    </submittedName>
</protein>
<gene>
    <name evidence="2" type="ORF">PoB_002859900</name>
</gene>
<dbReference type="PANTHER" id="PTHR11785">
    <property type="entry name" value="AMINO ACID TRANSPORTER"/>
    <property type="match status" value="1"/>
</dbReference>
<proteinExistence type="predicted"/>
<comment type="caution">
    <text evidence="2">The sequence shown here is derived from an EMBL/GenBank/DDBJ whole genome shotgun (WGS) entry which is preliminary data.</text>
</comment>
<dbReference type="Gene3D" id="1.20.1740.10">
    <property type="entry name" value="Amino acid/polyamine transporter I"/>
    <property type="match status" value="1"/>
</dbReference>
<keyword evidence="1" id="KW-0472">Membrane</keyword>
<evidence type="ECO:0000313" key="3">
    <source>
        <dbReference type="Proteomes" id="UP000735302"/>
    </source>
</evidence>